<sequence>MRELTWWQRGVIYQIYPRSFQDSNGDGIGDLRGIAERLEYVSALGADAVWISPIFPSPMADFGYDVADYCGIDPLFGSLSEFEQLVIHAHHLGLKVLLDFVPNHSSNRHPWFEESRSSRDNAKRDWYLWHDPAPDGGPPNNWLSRMGGSAWEWDEHTEQYYYHAFLREQPDLNWRNHEVRRAMDGVLRFWLDRGVDGFRVDVLWLLIKDAQFRDNPLNPCYRAGEPEHHRLLQTYTEDQPEVHEIVRAMRATLDIYGDRVLIGEIYLPVSQLIKYYGAAGDGADMPFNFQLINARWNAAVIAGMIRDYDGALPEHAWPNWVLGNHDNPRIASRVGAIQARVAAVLLLTLRGTPTIYYGDEIGMTDGTIGPDEIRDPAELRQPGAGQGRDPERTPMQWDDSLPNAGFTSGKPWLPVASRSSVREQEGDTSSMLSLYRRLLILRRCHAALVQGTIENVAAHGDVLTYERHYRERSLFVALNFGGEASAFESRPATVLLSTAMGRDGGPLTHGTNALAAGEALVASM</sequence>
<dbReference type="SMART" id="SM00642">
    <property type="entry name" value="Aamy"/>
    <property type="match status" value="1"/>
</dbReference>
<evidence type="ECO:0000313" key="7">
    <source>
        <dbReference type="Proteomes" id="UP000001192"/>
    </source>
</evidence>
<dbReference type="STRING" id="391038.Bphy_5238"/>
<dbReference type="AlphaFoldDB" id="B2JMS8"/>
<proteinExistence type="inferred from homology"/>
<dbReference type="InterPro" id="IPR006047">
    <property type="entry name" value="GH13_cat_dom"/>
</dbReference>
<dbReference type="CDD" id="cd11331">
    <property type="entry name" value="AmyAc_OligoGlu_like"/>
    <property type="match status" value="1"/>
</dbReference>
<evidence type="ECO:0000259" key="5">
    <source>
        <dbReference type="SMART" id="SM00642"/>
    </source>
</evidence>
<protein>
    <submittedName>
        <fullName evidence="6">Alpha amylase catalytic region</fullName>
    </submittedName>
</protein>
<dbReference type="Gene3D" id="3.20.20.80">
    <property type="entry name" value="Glycosidases"/>
    <property type="match status" value="1"/>
</dbReference>
<name>B2JMS8_PARP8</name>
<evidence type="ECO:0000256" key="4">
    <source>
        <dbReference type="SAM" id="MobiDB-lite"/>
    </source>
</evidence>
<feature type="domain" description="Glycosyl hydrolase family 13 catalytic" evidence="5">
    <location>
        <begin position="14"/>
        <end position="392"/>
    </location>
</feature>
<dbReference type="CAZy" id="GH13">
    <property type="family name" value="Glycoside Hydrolase Family 13"/>
</dbReference>
<dbReference type="KEGG" id="bph:Bphy_5238"/>
<evidence type="ECO:0000313" key="6">
    <source>
        <dbReference type="EMBL" id="ACC74321.1"/>
    </source>
</evidence>
<evidence type="ECO:0000256" key="3">
    <source>
        <dbReference type="ARBA" id="ARBA00023295"/>
    </source>
</evidence>
<dbReference type="InterPro" id="IPR017853">
    <property type="entry name" value="GH"/>
</dbReference>
<keyword evidence="3" id="KW-0326">Glycosidase</keyword>
<keyword evidence="2" id="KW-0378">Hydrolase</keyword>
<dbReference type="eggNOG" id="COG0366">
    <property type="taxonomic scope" value="Bacteria"/>
</dbReference>
<dbReference type="RefSeq" id="WP_012404485.1">
    <property type="nucleotide sequence ID" value="NC_010623.1"/>
</dbReference>
<feature type="region of interest" description="Disordered" evidence="4">
    <location>
        <begin position="368"/>
        <end position="395"/>
    </location>
</feature>
<dbReference type="GO" id="GO:0009313">
    <property type="term" value="P:oligosaccharide catabolic process"/>
    <property type="evidence" value="ECO:0007669"/>
    <property type="project" value="TreeGrafter"/>
</dbReference>
<dbReference type="HOGENOM" id="CLU_006462_2_3_4"/>
<dbReference type="GO" id="GO:0004556">
    <property type="term" value="F:alpha-amylase activity"/>
    <property type="evidence" value="ECO:0007669"/>
    <property type="project" value="TreeGrafter"/>
</dbReference>
<dbReference type="InterPro" id="IPR045857">
    <property type="entry name" value="O16G_dom_2"/>
</dbReference>
<dbReference type="OrthoDB" id="9805159at2"/>
<dbReference type="Gene3D" id="3.90.400.10">
    <property type="entry name" value="Oligo-1,6-glucosidase, Domain 2"/>
    <property type="match status" value="1"/>
</dbReference>
<keyword evidence="7" id="KW-1185">Reference proteome</keyword>
<dbReference type="EMBL" id="CP001044">
    <property type="protein sequence ID" value="ACC74321.1"/>
    <property type="molecule type" value="Genomic_DNA"/>
</dbReference>
<dbReference type="SUPFAM" id="SSF51445">
    <property type="entry name" value="(Trans)glycosidases"/>
    <property type="match status" value="1"/>
</dbReference>
<dbReference type="PANTHER" id="PTHR10357:SF179">
    <property type="entry name" value="NEUTRAL AND BASIC AMINO ACID TRANSPORT PROTEIN RBAT"/>
    <property type="match status" value="1"/>
</dbReference>
<dbReference type="Proteomes" id="UP000001192">
    <property type="component" value="Chromosome 2"/>
</dbReference>
<comment type="similarity">
    <text evidence="1">Belongs to the glycosyl hydrolase 13 family.</text>
</comment>
<evidence type="ECO:0000256" key="1">
    <source>
        <dbReference type="ARBA" id="ARBA00008061"/>
    </source>
</evidence>
<evidence type="ECO:0000256" key="2">
    <source>
        <dbReference type="ARBA" id="ARBA00022801"/>
    </source>
</evidence>
<gene>
    <name evidence="6" type="ordered locus">Bphy_5238</name>
</gene>
<dbReference type="PANTHER" id="PTHR10357">
    <property type="entry name" value="ALPHA-AMYLASE FAMILY MEMBER"/>
    <property type="match status" value="1"/>
</dbReference>
<dbReference type="Pfam" id="PF00128">
    <property type="entry name" value="Alpha-amylase"/>
    <property type="match status" value="1"/>
</dbReference>
<dbReference type="FunFam" id="3.90.400.10:FF:000002">
    <property type="entry name" value="Sucrose isomerase"/>
    <property type="match status" value="1"/>
</dbReference>
<organism evidence="6 7">
    <name type="scientific">Paraburkholderia phymatum (strain DSM 17167 / CIP 108236 / LMG 21445 / STM815)</name>
    <name type="common">Burkholderia phymatum</name>
    <dbReference type="NCBI Taxonomy" id="391038"/>
    <lineage>
        <taxon>Bacteria</taxon>
        <taxon>Pseudomonadati</taxon>
        <taxon>Pseudomonadota</taxon>
        <taxon>Betaproteobacteria</taxon>
        <taxon>Burkholderiales</taxon>
        <taxon>Burkholderiaceae</taxon>
        <taxon>Paraburkholderia</taxon>
    </lineage>
</organism>
<reference evidence="7" key="1">
    <citation type="journal article" date="2014" name="Stand. Genomic Sci.">
        <title>Complete genome sequence of Burkholderia phymatum STM815(T), a broad host range and efficient nitrogen-fixing symbiont of Mimosa species.</title>
        <authorList>
            <person name="Moulin L."/>
            <person name="Klonowska A."/>
            <person name="Caroline B."/>
            <person name="Booth K."/>
            <person name="Vriezen J.A."/>
            <person name="Melkonian R."/>
            <person name="James E.K."/>
            <person name="Young J.P."/>
            <person name="Bena G."/>
            <person name="Hauser L."/>
            <person name="Land M."/>
            <person name="Kyrpides N."/>
            <person name="Bruce D."/>
            <person name="Chain P."/>
            <person name="Copeland A."/>
            <person name="Pitluck S."/>
            <person name="Woyke T."/>
            <person name="Lizotte-Waniewski M."/>
            <person name="Bristow J."/>
            <person name="Riley M."/>
        </authorList>
    </citation>
    <scope>NUCLEOTIDE SEQUENCE [LARGE SCALE GENOMIC DNA]</scope>
    <source>
        <strain evidence="7">DSM 17167 / CIP 108236 / LMG 21445 / STM815</strain>
    </source>
</reference>
<accession>B2JMS8</accession>